<feature type="compositionally biased region" description="Polar residues" evidence="3">
    <location>
        <begin position="723"/>
        <end position="734"/>
    </location>
</feature>
<feature type="region of interest" description="Disordered" evidence="3">
    <location>
        <begin position="490"/>
        <end position="515"/>
    </location>
</feature>
<feature type="compositionally biased region" description="Low complexity" evidence="3">
    <location>
        <begin position="16"/>
        <end position="28"/>
    </location>
</feature>
<feature type="region of interest" description="Disordered" evidence="3">
    <location>
        <begin position="1"/>
        <end position="62"/>
    </location>
</feature>
<name>A0ABN8N2P4_9CNID</name>
<dbReference type="InterPro" id="IPR017939">
    <property type="entry name" value="G-Glutamylcylcotransferase"/>
</dbReference>
<dbReference type="InterPro" id="IPR009288">
    <property type="entry name" value="AIG2-like_dom"/>
</dbReference>
<proteinExistence type="predicted"/>
<dbReference type="InterPro" id="IPR013024">
    <property type="entry name" value="GGCT-like"/>
</dbReference>
<feature type="region of interest" description="Disordered" evidence="3">
    <location>
        <begin position="806"/>
        <end position="857"/>
    </location>
</feature>
<feature type="region of interest" description="Disordered" evidence="3">
    <location>
        <begin position="79"/>
        <end position="105"/>
    </location>
</feature>
<dbReference type="InterPro" id="IPR036568">
    <property type="entry name" value="GGCT-like_sf"/>
</dbReference>
<sequence length="1062" mass="117433">MDVISEQDRSTRNPRRSSGNSSSSRSGSATDRCRQELDDYDVDFDVRPPSGTNHQQPGKHLSIDTRFSELSLEDSSFIAESEREHSTQHRYGASRSTPRNKNNLSRVQVPKGNFYISSPFKQGPEKDTKGPIMVVDPSHQLKQQTVAGVLKVKRQLESEKRARHLRLHHSQLQRGNLRPLGRPVTASGPAMSQCKGIVAGSRSYHGFTRRRTKSSQPDGDCHLSNSNNSMFGLARPDSPHQKLRPESTFHKTSSASSADPANDDSDGSFSEDESEDSVGVEIQVPYDEGFSHYSTSRNESSSKLTNTCKPYIDPANSNRPLPDDDSDKEEGHWARQTNQCVSCHSNKGRGNGTNKEQMKNRTSSQGKQARLGSCEHEENRCSSVDRNFTSDLVDCLNISASNKSTPKIKNSKKKERGRLDCRKSENREIRESLSSCSELGSDYKIIDVHIVVSERQHATTEGQHVTAVGAHATRDQRNALIWEAEDKKTSKGHVITDRQSSAKEGQNGTTESFGENEGKLIHGIRNDFVKVEDVDDKLEIEALDSDRIPSADIFRVLDNLNLNTSTVKPPTAGSRFRSRRVQSAGHARTKRDSLLMKRGKRPTSSKKPDEKNSQKNSSSENDISPLTFGRAPSLKPDAREKIPGYFTKEYQKILKEKDAYGKQMGEVHIGAAPSNGLCMSVVHVAKDLAEGTCGSDFGHNENGVKSLETSSSSSGKEVGNISEMPNTERTTLNKSDFIGHDEDNYLEGINSSVNSASFGVFVTVNNNRELGSAKDAEDSSSGVESMSSVTECYSFKRVGVGTCRNNSSQYTPRGYSKENGGEHENDLDLKSTVNDDGSAGGESVVDENDGFRDNCDENSSNLEVVAKPKPFSESRYLKQKKQIAPFPPVCFSINARPPEGHLYYFAYGPDMNPNRMAIYLRREPKTRLWGILFGFQLCFNKRGTSEEAGGFPNIQFNPEHSVEGCVYVITSTDLAMLDNCMGYPKHYTRAVFPVWMLNSTSPSQHGVAQFCVPAVLYVAQSEWVTDDSSQKLDCSYSVSQCMKASDILTPNYVEFLSNGATS</sequence>
<gene>
    <name evidence="5" type="ORF">PLOB_00047831</name>
</gene>
<dbReference type="EMBL" id="CALNXK010000009">
    <property type="protein sequence ID" value="CAH3041654.1"/>
    <property type="molecule type" value="Genomic_DNA"/>
</dbReference>
<feature type="compositionally biased region" description="Polar residues" evidence="3">
    <location>
        <begin position="335"/>
        <end position="345"/>
    </location>
</feature>
<feature type="region of interest" description="Disordered" evidence="3">
    <location>
        <begin position="698"/>
        <end position="734"/>
    </location>
</feature>
<evidence type="ECO:0000313" key="5">
    <source>
        <dbReference type="EMBL" id="CAH3041654.1"/>
    </source>
</evidence>
<feature type="region of interest" description="Disordered" evidence="3">
    <location>
        <begin position="170"/>
        <end position="278"/>
    </location>
</feature>
<dbReference type="Pfam" id="PF06094">
    <property type="entry name" value="GGACT"/>
    <property type="match status" value="1"/>
</dbReference>
<feature type="compositionally biased region" description="Basic and acidic residues" evidence="3">
    <location>
        <begin position="1"/>
        <end position="11"/>
    </location>
</feature>
<evidence type="ECO:0000259" key="4">
    <source>
        <dbReference type="Pfam" id="PF06094"/>
    </source>
</evidence>
<feature type="compositionally biased region" description="Basic and acidic residues" evidence="3">
    <location>
        <begin position="237"/>
        <end position="249"/>
    </location>
</feature>
<dbReference type="Gene3D" id="3.10.490.10">
    <property type="entry name" value="Gamma-glutamyl cyclotransferase-like"/>
    <property type="match status" value="1"/>
</dbReference>
<dbReference type="Proteomes" id="UP001159405">
    <property type="component" value="Unassembled WGS sequence"/>
</dbReference>
<accession>A0ABN8N2P4</accession>
<evidence type="ECO:0000313" key="6">
    <source>
        <dbReference type="Proteomes" id="UP001159405"/>
    </source>
</evidence>
<keyword evidence="6" id="KW-1185">Reference proteome</keyword>
<feature type="compositionally biased region" description="Acidic residues" evidence="3">
    <location>
        <begin position="261"/>
        <end position="278"/>
    </location>
</feature>
<feature type="region of interest" description="Disordered" evidence="3">
    <location>
        <begin position="290"/>
        <end position="373"/>
    </location>
</feature>
<feature type="compositionally biased region" description="Polar residues" evidence="3">
    <location>
        <begin position="94"/>
        <end position="105"/>
    </location>
</feature>
<feature type="compositionally biased region" description="Polar residues" evidence="3">
    <location>
        <begin position="352"/>
        <end position="367"/>
    </location>
</feature>
<protein>
    <recommendedName>
        <fullName evidence="1">gamma-glutamylcyclotransferase</fullName>
        <ecNumber evidence="1">4.3.2.9</ecNumber>
    </recommendedName>
</protein>
<feature type="compositionally biased region" description="Polar residues" evidence="3">
    <location>
        <begin position="497"/>
        <end position="513"/>
    </location>
</feature>
<evidence type="ECO:0000256" key="2">
    <source>
        <dbReference type="ARBA" id="ARBA00023239"/>
    </source>
</evidence>
<feature type="domain" description="Gamma-glutamylcyclotransferase AIG2-like" evidence="4">
    <location>
        <begin position="904"/>
        <end position="1021"/>
    </location>
</feature>
<keyword evidence="2" id="KW-0456">Lyase</keyword>
<dbReference type="CDD" id="cd06661">
    <property type="entry name" value="GGCT_like"/>
    <property type="match status" value="1"/>
</dbReference>
<evidence type="ECO:0000256" key="3">
    <source>
        <dbReference type="SAM" id="MobiDB-lite"/>
    </source>
</evidence>
<dbReference type="PANTHER" id="PTHR12935:SF0">
    <property type="entry name" value="GAMMA-GLUTAMYLCYCLOTRANSFERASE"/>
    <property type="match status" value="1"/>
</dbReference>
<organism evidence="5 6">
    <name type="scientific">Porites lobata</name>
    <dbReference type="NCBI Taxonomy" id="104759"/>
    <lineage>
        <taxon>Eukaryota</taxon>
        <taxon>Metazoa</taxon>
        <taxon>Cnidaria</taxon>
        <taxon>Anthozoa</taxon>
        <taxon>Hexacorallia</taxon>
        <taxon>Scleractinia</taxon>
        <taxon>Fungiina</taxon>
        <taxon>Poritidae</taxon>
        <taxon>Porites</taxon>
    </lineage>
</organism>
<feature type="compositionally biased region" description="Basic and acidic residues" evidence="3">
    <location>
        <begin position="815"/>
        <end position="829"/>
    </location>
</feature>
<feature type="compositionally biased region" description="Polar residues" evidence="3">
    <location>
        <begin position="292"/>
        <end position="308"/>
    </location>
</feature>
<dbReference type="EC" id="4.3.2.9" evidence="1"/>
<comment type="caution">
    <text evidence="5">The sequence shown here is derived from an EMBL/GenBank/DDBJ whole genome shotgun (WGS) entry which is preliminary data.</text>
</comment>
<feature type="region of interest" description="Disordered" evidence="3">
    <location>
        <begin position="563"/>
        <end position="642"/>
    </location>
</feature>
<dbReference type="PANTHER" id="PTHR12935">
    <property type="entry name" value="GAMMA-GLUTAMYLCYCLOTRANSFERASE"/>
    <property type="match status" value="1"/>
</dbReference>
<dbReference type="SUPFAM" id="SSF110857">
    <property type="entry name" value="Gamma-glutamyl cyclotransferase-like"/>
    <property type="match status" value="1"/>
</dbReference>
<reference evidence="5 6" key="1">
    <citation type="submission" date="2022-05" db="EMBL/GenBank/DDBJ databases">
        <authorList>
            <consortium name="Genoscope - CEA"/>
            <person name="William W."/>
        </authorList>
    </citation>
    <scope>NUCLEOTIDE SEQUENCE [LARGE SCALE GENOMIC DNA]</scope>
</reference>
<evidence type="ECO:0000256" key="1">
    <source>
        <dbReference type="ARBA" id="ARBA00012346"/>
    </source>
</evidence>